<protein>
    <submittedName>
        <fullName evidence="1">Uncharacterized protein</fullName>
    </submittedName>
</protein>
<dbReference type="EMBL" id="JBBPBM010000010">
    <property type="protein sequence ID" value="KAK8565127.1"/>
    <property type="molecule type" value="Genomic_DNA"/>
</dbReference>
<evidence type="ECO:0000313" key="1">
    <source>
        <dbReference type="EMBL" id="KAK8565127.1"/>
    </source>
</evidence>
<reference evidence="1 2" key="1">
    <citation type="journal article" date="2024" name="G3 (Bethesda)">
        <title>Genome assembly of Hibiscus sabdariffa L. provides insights into metabolisms of medicinal natural products.</title>
        <authorList>
            <person name="Kim T."/>
        </authorList>
    </citation>
    <scope>NUCLEOTIDE SEQUENCE [LARGE SCALE GENOMIC DNA]</scope>
    <source>
        <strain evidence="1">TK-2024</strain>
        <tissue evidence="1">Old leaves</tissue>
    </source>
</reference>
<keyword evidence="2" id="KW-1185">Reference proteome</keyword>
<dbReference type="Proteomes" id="UP001472677">
    <property type="component" value="Unassembled WGS sequence"/>
</dbReference>
<proteinExistence type="predicted"/>
<gene>
    <name evidence="1" type="ORF">V6N12_058702</name>
</gene>
<name>A0ABR2EVN1_9ROSI</name>
<sequence length="124" mass="14233">MTPLKGRIKDVDEARKTTKLLPTFPEEWEKKKKEGASREVQLPCQSQTGIAIESSYKKRKSKFSPIAKSFNMNVRAQLDEKIARMFYISGLPFNLARIPHYQRAFTFAATHDIAGYVPHGYNKL</sequence>
<evidence type="ECO:0000313" key="2">
    <source>
        <dbReference type="Proteomes" id="UP001472677"/>
    </source>
</evidence>
<comment type="caution">
    <text evidence="1">The sequence shown here is derived from an EMBL/GenBank/DDBJ whole genome shotgun (WGS) entry which is preliminary data.</text>
</comment>
<organism evidence="1 2">
    <name type="scientific">Hibiscus sabdariffa</name>
    <name type="common">roselle</name>
    <dbReference type="NCBI Taxonomy" id="183260"/>
    <lineage>
        <taxon>Eukaryota</taxon>
        <taxon>Viridiplantae</taxon>
        <taxon>Streptophyta</taxon>
        <taxon>Embryophyta</taxon>
        <taxon>Tracheophyta</taxon>
        <taxon>Spermatophyta</taxon>
        <taxon>Magnoliopsida</taxon>
        <taxon>eudicotyledons</taxon>
        <taxon>Gunneridae</taxon>
        <taxon>Pentapetalae</taxon>
        <taxon>rosids</taxon>
        <taxon>malvids</taxon>
        <taxon>Malvales</taxon>
        <taxon>Malvaceae</taxon>
        <taxon>Malvoideae</taxon>
        <taxon>Hibiscus</taxon>
    </lineage>
</organism>
<accession>A0ABR2EVN1</accession>